<accession>A0A6J6D0W5</accession>
<organism evidence="1">
    <name type="scientific">freshwater metagenome</name>
    <dbReference type="NCBI Taxonomy" id="449393"/>
    <lineage>
        <taxon>unclassified sequences</taxon>
        <taxon>metagenomes</taxon>
        <taxon>ecological metagenomes</taxon>
    </lineage>
</organism>
<dbReference type="AlphaFoldDB" id="A0A6J6D0W5"/>
<sequence length="76" mass="7682">MASSETGVPVGLFGEQKKVRPGLRDATAVAAVTGKISKSASRSAVTHCVPVPDASSGYIEYVGGNPSTERPGPPKA</sequence>
<gene>
    <name evidence="1" type="ORF">UFOPK1591_00484</name>
</gene>
<protein>
    <submittedName>
        <fullName evidence="1">Unannotated protein</fullName>
    </submittedName>
</protein>
<proteinExistence type="predicted"/>
<name>A0A6J6D0W5_9ZZZZ</name>
<dbReference type="EMBL" id="CAEZTD010000024">
    <property type="protein sequence ID" value="CAB4557480.1"/>
    <property type="molecule type" value="Genomic_DNA"/>
</dbReference>
<evidence type="ECO:0000313" key="1">
    <source>
        <dbReference type="EMBL" id="CAB4557480.1"/>
    </source>
</evidence>
<reference evidence="1" key="1">
    <citation type="submission" date="2020-05" db="EMBL/GenBank/DDBJ databases">
        <authorList>
            <person name="Chiriac C."/>
            <person name="Salcher M."/>
            <person name="Ghai R."/>
            <person name="Kavagutti S V."/>
        </authorList>
    </citation>
    <scope>NUCLEOTIDE SEQUENCE</scope>
</reference>